<name>A0A1R3JVB0_COCAP</name>
<dbReference type="Proteomes" id="UP000188268">
    <property type="component" value="Unassembled WGS sequence"/>
</dbReference>
<reference evidence="1 2" key="1">
    <citation type="submission" date="2013-09" db="EMBL/GenBank/DDBJ databases">
        <title>Corchorus capsularis genome sequencing.</title>
        <authorList>
            <person name="Alam M."/>
            <person name="Haque M.S."/>
            <person name="Islam M.S."/>
            <person name="Emdad E.M."/>
            <person name="Islam M.M."/>
            <person name="Ahmed B."/>
            <person name="Halim A."/>
            <person name="Hossen Q.M.M."/>
            <person name="Hossain M.Z."/>
            <person name="Ahmed R."/>
            <person name="Khan M.M."/>
            <person name="Islam R."/>
            <person name="Rashid M.M."/>
            <person name="Khan S.A."/>
            <person name="Rahman M.S."/>
            <person name="Alam M."/>
        </authorList>
    </citation>
    <scope>NUCLEOTIDE SEQUENCE [LARGE SCALE GENOMIC DNA]</scope>
    <source>
        <strain evidence="2">cv. CVL-1</strain>
        <tissue evidence="1">Whole seedling</tissue>
    </source>
</reference>
<dbReference type="AlphaFoldDB" id="A0A1R3JVB0"/>
<keyword evidence="2" id="KW-1185">Reference proteome</keyword>
<dbReference type="Gramene" id="OMO98823">
    <property type="protein sequence ID" value="OMO98823"/>
    <property type="gene ID" value="CCACVL1_04048"/>
</dbReference>
<evidence type="ECO:0000313" key="2">
    <source>
        <dbReference type="Proteomes" id="UP000188268"/>
    </source>
</evidence>
<feature type="non-terminal residue" evidence="1">
    <location>
        <position position="1"/>
    </location>
</feature>
<sequence length="22" mass="2483">WDYITIYKGEEAGRAVVRTPAS</sequence>
<protein>
    <submittedName>
        <fullName evidence="1">Uncharacterized protein</fullName>
    </submittedName>
</protein>
<proteinExistence type="predicted"/>
<evidence type="ECO:0000313" key="1">
    <source>
        <dbReference type="EMBL" id="OMO98823.1"/>
    </source>
</evidence>
<organism evidence="1 2">
    <name type="scientific">Corchorus capsularis</name>
    <name type="common">Jute</name>
    <dbReference type="NCBI Taxonomy" id="210143"/>
    <lineage>
        <taxon>Eukaryota</taxon>
        <taxon>Viridiplantae</taxon>
        <taxon>Streptophyta</taxon>
        <taxon>Embryophyta</taxon>
        <taxon>Tracheophyta</taxon>
        <taxon>Spermatophyta</taxon>
        <taxon>Magnoliopsida</taxon>
        <taxon>eudicotyledons</taxon>
        <taxon>Gunneridae</taxon>
        <taxon>Pentapetalae</taxon>
        <taxon>rosids</taxon>
        <taxon>malvids</taxon>
        <taxon>Malvales</taxon>
        <taxon>Malvaceae</taxon>
        <taxon>Grewioideae</taxon>
        <taxon>Apeibeae</taxon>
        <taxon>Corchorus</taxon>
    </lineage>
</organism>
<accession>A0A1R3JVB0</accession>
<comment type="caution">
    <text evidence="1">The sequence shown here is derived from an EMBL/GenBank/DDBJ whole genome shotgun (WGS) entry which is preliminary data.</text>
</comment>
<gene>
    <name evidence="1" type="ORF">CCACVL1_04048</name>
</gene>
<dbReference type="EMBL" id="AWWV01006994">
    <property type="protein sequence ID" value="OMO98823.1"/>
    <property type="molecule type" value="Genomic_DNA"/>
</dbReference>